<organism evidence="1 2">
    <name type="scientific">Malonomonas rubra DSM 5091</name>
    <dbReference type="NCBI Taxonomy" id="1122189"/>
    <lineage>
        <taxon>Bacteria</taxon>
        <taxon>Pseudomonadati</taxon>
        <taxon>Thermodesulfobacteriota</taxon>
        <taxon>Desulfuromonadia</taxon>
        <taxon>Desulfuromonadales</taxon>
        <taxon>Geopsychrobacteraceae</taxon>
        <taxon>Malonomonas</taxon>
    </lineage>
</organism>
<dbReference type="EMBL" id="FQZT01000018">
    <property type="protein sequence ID" value="SHJ83079.1"/>
    <property type="molecule type" value="Genomic_DNA"/>
</dbReference>
<gene>
    <name evidence="1" type="ORF">SAMN02745165_03292</name>
</gene>
<protein>
    <recommendedName>
        <fullName evidence="3">Ribbon-helix-helix protein, copG family</fullName>
    </recommendedName>
</protein>
<sequence length="82" mass="9481">MRKKEANSKQHVISFRIDDSEKEVLLGMAAKSGDSISNLLRRKLNLPLLPQMERQKRGVSAHTLKAFGEFNSRHVPRERRIK</sequence>
<name>A0A1M6MHS4_MALRU</name>
<dbReference type="RefSeq" id="WP_072909826.1">
    <property type="nucleotide sequence ID" value="NZ_FQZT01000018.1"/>
</dbReference>
<evidence type="ECO:0008006" key="3">
    <source>
        <dbReference type="Google" id="ProtNLM"/>
    </source>
</evidence>
<evidence type="ECO:0000313" key="2">
    <source>
        <dbReference type="Proteomes" id="UP000184171"/>
    </source>
</evidence>
<evidence type="ECO:0000313" key="1">
    <source>
        <dbReference type="EMBL" id="SHJ83079.1"/>
    </source>
</evidence>
<dbReference type="Proteomes" id="UP000184171">
    <property type="component" value="Unassembled WGS sequence"/>
</dbReference>
<dbReference type="AlphaFoldDB" id="A0A1M6MHS4"/>
<reference evidence="1 2" key="1">
    <citation type="submission" date="2016-11" db="EMBL/GenBank/DDBJ databases">
        <authorList>
            <person name="Jaros S."/>
            <person name="Januszkiewicz K."/>
            <person name="Wedrychowicz H."/>
        </authorList>
    </citation>
    <scope>NUCLEOTIDE SEQUENCE [LARGE SCALE GENOMIC DNA]</scope>
    <source>
        <strain evidence="1 2">DSM 5091</strain>
    </source>
</reference>
<proteinExistence type="predicted"/>
<dbReference type="STRING" id="1122189.SAMN02745165_03292"/>
<accession>A0A1M6MHS4</accession>
<keyword evidence="2" id="KW-1185">Reference proteome</keyword>